<sequence>MEPHAPTSRDQPDGPSCSPPSSLPGRGGAPTCQLLSPLLSPGRQDQVDLFGSATTVVKSYRRLFTVLPQAGRDRFLFKKPVGKSTISYDYSEEELMASIEREYCR</sequence>
<dbReference type="InterPro" id="IPR058884">
    <property type="entry name" value="Cys1"/>
</dbReference>
<feature type="region of interest" description="Disordered" evidence="1">
    <location>
        <begin position="1"/>
        <end position="38"/>
    </location>
</feature>
<keyword evidence="3" id="KW-1185">Reference proteome</keyword>
<dbReference type="AlphaFoldDB" id="A0A8C0F448"/>
<dbReference type="Ensembl" id="ENSBOBT00000014031.1">
    <property type="protein sequence ID" value="ENSBOBP00000013706.1"/>
    <property type="gene ID" value="ENSBOBG00000008646.1"/>
</dbReference>
<dbReference type="Pfam" id="PF26203">
    <property type="entry name" value="Cys1"/>
    <property type="match status" value="1"/>
</dbReference>
<accession>A0A8C0F448</accession>
<proteinExistence type="predicted"/>
<reference evidence="2" key="1">
    <citation type="submission" date="2025-08" db="UniProtKB">
        <authorList>
            <consortium name="Ensembl"/>
        </authorList>
    </citation>
    <scope>IDENTIFICATION</scope>
</reference>
<organism evidence="2 3">
    <name type="scientific">Bubo bubo</name>
    <name type="common">Eurasian eagle-owl</name>
    <name type="synonym">Strix bubo</name>
    <dbReference type="NCBI Taxonomy" id="30461"/>
    <lineage>
        <taxon>Eukaryota</taxon>
        <taxon>Metazoa</taxon>
        <taxon>Chordata</taxon>
        <taxon>Craniata</taxon>
        <taxon>Vertebrata</taxon>
        <taxon>Euteleostomi</taxon>
        <taxon>Archelosauria</taxon>
        <taxon>Archosauria</taxon>
        <taxon>Dinosauria</taxon>
        <taxon>Saurischia</taxon>
        <taxon>Theropoda</taxon>
        <taxon>Coelurosauria</taxon>
        <taxon>Aves</taxon>
        <taxon>Neognathae</taxon>
        <taxon>Neoaves</taxon>
        <taxon>Telluraves</taxon>
        <taxon>Strigiformes</taxon>
        <taxon>Strigidae</taxon>
        <taxon>Bubo</taxon>
    </lineage>
</organism>
<evidence type="ECO:0000313" key="3">
    <source>
        <dbReference type="Proteomes" id="UP000694567"/>
    </source>
</evidence>
<dbReference type="Proteomes" id="UP000694567">
    <property type="component" value="Unplaced"/>
</dbReference>
<reference evidence="2" key="2">
    <citation type="submission" date="2025-09" db="UniProtKB">
        <authorList>
            <consortium name="Ensembl"/>
        </authorList>
    </citation>
    <scope>IDENTIFICATION</scope>
</reference>
<evidence type="ECO:0000256" key="1">
    <source>
        <dbReference type="SAM" id="MobiDB-lite"/>
    </source>
</evidence>
<protein>
    <submittedName>
        <fullName evidence="2">Uncharacterized protein</fullName>
    </submittedName>
</protein>
<name>A0A8C0F448_BUBBB</name>
<evidence type="ECO:0000313" key="2">
    <source>
        <dbReference type="Ensembl" id="ENSBOBP00000013706.1"/>
    </source>
</evidence>